<evidence type="ECO:0000259" key="1">
    <source>
        <dbReference type="PROSITE" id="PS50853"/>
    </source>
</evidence>
<dbReference type="PROSITE" id="PS00022">
    <property type="entry name" value="EGF_1"/>
    <property type="match status" value="2"/>
</dbReference>
<organism>
    <name type="scientific">Branchiostoma floridae</name>
    <name type="common">Florida lancelet</name>
    <name type="synonym">Amphioxus</name>
    <dbReference type="NCBI Taxonomy" id="7739"/>
    <lineage>
        <taxon>Eukaryota</taxon>
        <taxon>Metazoa</taxon>
        <taxon>Chordata</taxon>
        <taxon>Cephalochordata</taxon>
        <taxon>Leptocardii</taxon>
        <taxon>Amphioxiformes</taxon>
        <taxon>Branchiostomatidae</taxon>
        <taxon>Branchiostoma</taxon>
    </lineage>
</organism>
<dbReference type="PROSITE" id="PS01186">
    <property type="entry name" value="EGF_2"/>
    <property type="match status" value="2"/>
</dbReference>
<sequence length="6805" mass="735532">MADDVRALTCVATATTGCTHIANCDDTRCTTNSDQRCHRCSGEYGAVGKAYDNLGTSCREKCSWRTTSNNCYPGTCPTTPSTCTCTSGFGGAHCRTISAQSSLMYCLAALSRNHDRVDTNCLQNTVKYTNMNPTTITVDWRGHFTPSVPNRPAYVQSHALGLIAGGFNAKLVRGSTTVRNDRGTCSSAASRDNPIQMDCEQSIHATGPFNHGDKLQITADFTNGGYVTVYNRDAGNRHEKNYYSGSSTTTNTAEFVFDYVAPTCTGTQLNIGSTTVRNDRGTCSSAASRDNPIQMDCEQSIHATGPFNHGDKLQITADFTNGGYVTVYNRDAGNRHEKNYYSGSSTTTNTAEFVFDYVAPTCTGTQLNIGDSVSKQNSITLQFSGWTDALSGVTKYEYEVYMLVATGSQLTEPHTTFAHGVISIDNIQHPTVTLTTAGVYSVILTADDAAGNYRRTRRFVLYDNTNAVEIDSYYPLTIANTVDGNGDNWLHSTAGVTTASWPSHFINRYHHNNKLLNTISDFSAGIDAAYDQSTGTRAKQAIPNKLGVTKFQVAFGKDHAGGSTLTSPGSFSAGDLNTEYSSSESKCGAGCTTNCVQAARGPCYKKDYVITFDRSQVDVGGHDHDYLLTLTVRNKATLSTTETLKCGAGCTTNCVQAARGPCYKKDYVITFDRSQVDVGGHDHDYLLTLTVRNKATLSTTETLKITVDTSPPLAGNVHDGMKGQPEKDYQQTTAVKTWWDGFFDEESGVKFYQYGYSTSCLTAADFTLPEGASITRTTNTHATYTAPSAGTYFCTVVAYNHALDPSPPVCSDGVTVDVTAPSLTAIHIDHIAVRPGVVKDAGGNVWLINQRRHRVLVLDPPAQCLSVPQVNYIDDFAPRRDFVTNTTLTAQYCTRHSGAPTGNYLSMDKTLRVAWHGEDDGGIYDYFVGLSSTSSGTSSPDIMAFTSTTSIPELRFSHPHISQNSLFHLVIKAEDRAGLSTTKVVGPIVVDVSPPQFTGRITLSKEGNFYVGRWTGSDFFDDESQDPLTYEFAVGGNPSSTAMLRFRHVGANGPCTSANPPNCAAIGTDALDGPPSESYYMFVRVTNPASLSVIGISSAYSINDKVPANGVVFDIAPDMDDDPGSHDYEDIDSQTDTGVLHARWFGFSHDPTAVTYEVAVGTTSGAQDVRSFTAAAGMTASITGLTLEYFQTYFITVRATNDAGSITVSSDGVTVLEYDGMVGGMMVKDGPGCEHTNDTCQDDAEYQRSPSTMWVRWNTPSNITDFLSEFYWTIEQEIRDGSDSRAFTKLGCWRDKGNAAITPLEGTDPRLDGNFAFRENAIEKCYQVARSRGATVFALQSGGECFGSADGHSTYNIYGPSTLCAEDGKGGSWANEVYQITAWYRITERLHVKRDGTAVQSKLSLLPGTRYRSMITPCYKTGCFGPVASRGVWVIPNAPISGRLSVRTVANGEGPSTATFSWDAFRDGNAPTTVVEGVVPVAVSKLAIRRYEWAVTSGTERRELLLPWTPIDISDYSVERHEHTVSIPRRILDTGCPKLVVRAFSRVGAQSSVETDLNDCSRNPIGRQHVVIDVTGDFELEKNALWYRDDADYTSSPSALGAVWPNLRQGQYTWAVIEESAGISDYGSVSASSQFPYPCAHPLAIACGNTTDEYVMINDLALQHGRRYHICVHANRTTQVFEKWSMELPAVSACSDGITVDHTPPNPGRVWIENSDGKSYQSSPSEIVVKWDSFVDLEEHGTSHHISGIRTYMCAIGTSPGGIDVQDFTEVGDINSFIFRNMALNSGITYYATVKGIDFVGLSSVSVSDGVLVDTTPPAKNDKAIDIGGQFLQSLDSITVSWSDVFVDKDSGIASFYWEVGSAPGLDDVVRLQPAEDSMAEDYAIDPPLLEGHTYYVTIMAENGAGLVSTAISHGFVAETSPPEAGFVYDGPLTDPAEDLDYQTDKTTISAHWGKFHDPHTDIVSYTWRVGTCPMCRDILEEVDLGMKTDMSASNLRLVPGFTYYVTITACNAAQLCTTVSSDGVLMDDTPPVAGTVRDGAADMDLQYQPSPNLLRASWFGFHDAHSHLSHYEWRAGTTPGGSDILSPSDLHLAETALVTMATPMPADTKIYVTVKAYNKAGLWAEKSSDGFAIDATPPTVTTPTAVDLSWGSFKADTQVIRTLLRVSWEFADPDSGIDYHLVTVSTSQETRHDLPSVKLSADDKRYTFSNITLHDGNRYTVTVVACNRAKLCTESTSAEIMWRAGTTPGGSDILSPSDLHLAETALVTMATPMPADTKIYVTVKAYNKAGLWAEKSSDGFAIDATPPTVTTQTSVDLSWGSFKADTQVIRTLLRVSWEFADPDSGIDYHLVTVSTSQETRHDLPSVKLSADDKRYTFSNITLHDGNRYTVTVVACNRAKLCTESTSAEIMVDGTPPTVGTFAAETTHAIDNQRPQSGWMTWQNNVNGNPTLLKLAWLGFTDVHSEIEKYQVYVGTNFDADNLVPSGPIDVTPSGGGLTAPEGVVHTADIPVATALSSSSTVYIKVIAVNGVGLRGSASHEAFNLVSSAADRGFLSLVRRCVAHSCIGHCICASQDKICTPTQSCTEASGGPTINVYDVVDFSDLSSLSASDDIANTPAGDFLAAAWTTDATVKRYEWSAGIKDQAVGSGVFDLLNDKIWHETNGANYAILNLPYTPDGAHTLRGAEYVIYVKAWFSPTSYKVYSSDGVEIDFSPPSVHRSTKVKDLLTTSATIDIDYITENTALVCGWDGVFYDTGSGIDSFEVAFGLTPTDESVSPYTELSGDTTTHQVTGLSLTEGVRYYCNVRAFNKVRLFSAASSDGVTVDTIKPTAGVVMDGVVLHDVEYTNVSTSISASWHGFWDSESFLHHYMWCVGTTTAADECSVLAATDVGLRTAVRTQLDTALDSGVKYYSKVYAVDAAGEQSDVATSDGVTIDTTPPVLLEKLEVGDNIVEDFSFEESASPVYVDSKEGLNFTSLPSFTSPHWTVEGGSTAAVLNATKGDHGNNVLYLAGSLSQLLTTNTGSKYRMTLSLLHNPFVQNRRSDEEVLIQAPGISKVVQLYRRPGRHDSSNANRWQKATVFFTATSASSSISIATPGRTRGILIDNVDVRLCNVMEVEEGMSSNNSVHVELQIIHGLNSVLASWGFVDMESPIVDYMWAIGNVTHTWGNSNTTAMIDWEGVFEASTDLVYEVTIGTIQGGNDVQQWVETVETSITVGPIDPNKHHFGTITAINTVGMYENVDGTPPTVGTFAAETTHAIDNQRPQSGWMTWQNNVNGNPTLLKLAWLGFTDVHSEIEKYQVYVGTNFDADNLIPSGPIEVAPSGGGLTAPEGVVHTADIPVATALSSSSTVYIKVIAVNGVGLRGSASHEAFNLVSSAADRGFLSLVRRCVAHSCIGHCICASQDKICTPTQSCTEASGVLHDVEYTNVSTSISASWHGFWDSESFLHHYMWCVGTTTAADECSVLAATDVGLRTAVRTQLDAALDAGVKYYSKVYAVDAAGEQSDVATSDGVTIDTTPPVLLEKLEVGENIVEDFSFEESASPVYVNSREGLNFSSLPSFTSPHWTVEGGSTSAVLNATKGDHGDNVLYLAGSLSQLLTTTTGSKYRMTLSLLHNPFVQNKRSDEEVLIQAPGISKVVQLYRRPGRHDSSNANRWQKATVFFTATSASSSISIATPGRTRGVLIDNVDVRLCNVMEVEEGMSSNNSVHVELQIIHGLNSVLASWGFVDMESPIVDYMWAIEKCSWRTTSNNCYPGTCPTTPSTCTCTSGFGGAHCRTISADSSLMYCLAALSRNHDRVDTNCLQNTVKYTNMNPTTITVDWRGHFTPSVPNRPAYVQSHALGLIAGGFNAKLVRGSTTVRNDRGTCSSAASRDNPIQMDCEQSIHATGPFNHGDKLQITADFTNGGYVTVYNRDAGNRHEKNYYSGSSTTTNTAEFVFDYVAPTCTGTQLNIGDSVSKQNSITLQFSGWTDALSGVTKYEYEVYMLVAVGDQLTEPHTTFAHGIISIDNIQHPTVTLTTAGVYSVILTADDAAGNYRRTRRFVLYDNTNAVEIDSYYPLTIANTVDGNGDNWLHSTAGVTTASWPSHFINRYHHNNKLLNTISDFSAGIDAAYDQSTGTRAKQAIPNKLGVTKFQVAFGKDHAGGSTLTSPGSFSAGDLNTEYSSSESKVDGDTVKIWVKASDIMGNEITDSITAHVDSSGPVIENLWLASGEETNIVVHNAVELYEMQVQFDAFDQHSGLHDITWTLADVLTSATIATGVVVVETLTCGAGCTTNCVQAARGPCYKKDYVITFDRSQVDVGGHDHDYLLTLTVRNKATLSTTQTLKITVDTSPPLAGNVHDGMKGQPEKDYQQTTAVKTWWDGFFDEESGVKFYLYGYSTSCLTAADFTLPEGASITRTTNTHATYTAPSAGTYFCTVVAYNHALDPSPPVCSDGVTVDVTAPSLTAIHIDHIAVRPGVVKDASGDVWLINQRRHRVLVLNPPAQCLSVPQVNYIDDFAPRRDFVTNTTLTAQYCTRHSGAPTGNYLSMDKTLRVAWHGEDDGGIYDYFVGLSSTSSGTSSPDIMAFTSTTSIPELRFSHPHISQNSLFHLVIKAEDRAGLSTTKVVGPIVVDVSPPQFTGRITLSKEGNFYVGRWTGSDFFDDESQDPLTYEFAVGGNPSSTAMLRFRHVGANGPCTSANPPNCAAIGTDALDGPPSESYYMFVRVTNPASLSVIGISSAYSINDKVPANGVVFDIAPDMDDDPGSHDYEDIDSQTDTGVLHARWFGFSHDPTAVTYEVAVGTTSGAQDVRSFTAAAGMTASITGLTLEYFQTYFITVRATNDAGSITVSSDGVTVLEYDGMVGGMMVKDGPGCEHTNDTCEDDAEYQRSSSTMWVRWNTPSNITDFLSEFYWTIEQEIRDGSDSRAFTKLGCWRDKGNAAITNLEGTDPRLDGNFAFRENAIEKCYQVARSRGATVFALQSGGECFGSADGHSTYNIYGPSTLCAEDGKGGSWANEVYQITAWYRITERLHVKRGGTAVQSKLSLLPGTRYRSMITPCYKTGCFGPVASRGVWVIPNAPISGRLSVRTVANGEGPSTATFSWDAFRDGNAPTTVVEGVVPVAVSKLAIRRYEWAVTSGTERRELLLPWTPIDISDYSVERHEHTVSIPRRILDTGCPKLVVRAFSRVGAQSSVETDLNDCSRNPIGRQHVVIDVTGDIELEKNALWYRDDADYTSSPSALGAVWPNLRQGQYTWAVIEESAGISDYGSVSASSQFPYPCAHPLAIACGNTTDEYVMINDLALQHGRRYHICVHANKTTQVFEKWSMELPAVSACSDGITVDHTPPNPGRVWIENSDGKSYQSSASEIVVKWDSFMDLEEHGTSHHISGIRTYMCAIGTSPGGIDVQDFTEVGDINSFIVRDMALDSGITYYATIKGIDFVGLSSVSVSDGVLVDTTPPAKNDKAIDIGGQFLQSLDSITVSWSDVFVDKESGITSFYWEVGSAPGLDDVVRLQPTEDAMAEDYAIDPPLTEGHTYYVTIMAENGAGLVSTAISHGFVAETSPPEAGFVYDGPLTDPADDLDYQTDKTTISAHWGRFHDPHTDIISYTWRVGTCPMCRDILEEVDLGMKTDMSASNLLLVPGFTYYVTITACNAAQLCTTVSSDGVLMDDTPPVAGTVRDGAADMDLQYQPSPNLLRASWFGFHDAHSHLSHYEWRAGTTPGGSDILSPSDLHLAETALVTMATPMPADTKIYVTVKAYNKAGLWAEKSSDGFAIDATPPTVTTQTSVDLSWGSFKADTQVIRTLLRVSWEFADPDSGIDYHLVTVSTSQETRHDLPSVKLSADDKRYTFSNITLHDGNRYTVTVVACNRAKLCTESTSAEIMVVGTFAAETTHAIDNQRPQSGWMTWQNNVNGNPTLLKLAWLGFTDVHSEIEKYQVYVGTNFDADNLVPSGPIDVTPSGGGLTAPEGVVHTADIPVATALSSSSTVYIKVIAVNGVGLRGSASHEAFNLVSSAADRGFLSLVRRCVAHSCIGHCICASQDKICTPTQSCTEASGGPTINVYDVVDFSDLSSLSASDDIANTPAGDFLAAAWTTDATVKRYEWSAGIKDQAVGSGVFDLLNDKIWHETNGANYAILNLPYTPDGAHTLRGAEYVIYVKAWFSPTSYKVYSSDGVEIDFSPPSVHKSTKVKDLMTTSATVDIDYITENTALVCGWDGVFYDTGSGIDSFEVAFGLTPTDESVSPYTELSGDTTTHQVTGLSLTEGVRYYCNVRAFNKVRLFSAASSDGVTVDTIKPTAGVVMDGVVLHDVEYTNVSTSISASWHGFWDSESFLHHYMWCVGTTTAADECSVFAATDVGLRTAVRTQLDTALDSGVKYYSKVYAVDAAATPGRTRGILIDNVDVRLCNVMEVEEGMSSNNSVHVELQIIHGLNSVLASWGFVDMESPIVDYMWAIGTVEGGTQLQEFRSVGTSDQAVNSNLTLTQGTYVYVTVVAVNAAGLRSMVHSKPSLVDKTPPVIAFVRDGSSDKDVDFQSNGVISAHWDATDPESGISKIEWAIGLEPGSASISDYTEVENSGSASKSVSGLSHGQTVFVTVRCHNNVGLVSTMSSDGVTIVTNPPSTTAAQLSVVTRSETQYPTRGNHQSQTDMLQLSWGGFADTTGILAYQYALEGPGADSSAWYSLSPYGDTSTLLGLDLQPDASYRVFFRAINNVRMESASLQADIQISTDSPSVSGNVTHTWGNSNTTAMIDWEGVFEASTDLVYEVTIGTIQGGNDVQQWVETVETSITVGPIDPNKHHFGTITAINTVGMYENVAFDFYR</sequence>
<dbReference type="SUPFAM" id="SSF49265">
    <property type="entry name" value="Fibronectin type III"/>
    <property type="match status" value="5"/>
</dbReference>
<name>C3YYL8_BRAFL</name>
<dbReference type="SMART" id="SM00060">
    <property type="entry name" value="FN3"/>
    <property type="match status" value="15"/>
</dbReference>
<dbReference type="PANTHER" id="PTHR16897:SF2">
    <property type="entry name" value="OS03G0226600 PROTEIN"/>
    <property type="match status" value="1"/>
</dbReference>
<dbReference type="PROSITE" id="PS50853">
    <property type="entry name" value="FN3"/>
    <property type="match status" value="3"/>
</dbReference>
<dbReference type="InParanoid" id="C3YYL8"/>
<feature type="domain" description="Fibronectin type-III" evidence="1">
    <location>
        <begin position="5442"/>
        <end position="5548"/>
    </location>
</feature>
<proteinExistence type="predicted"/>
<feature type="domain" description="Fibronectin type-III" evidence="1">
    <location>
        <begin position="6180"/>
        <end position="6281"/>
    </location>
</feature>
<dbReference type="InterPro" id="IPR003961">
    <property type="entry name" value="FN3_dom"/>
</dbReference>
<dbReference type="eggNOG" id="ENOG502RIGR">
    <property type="taxonomic scope" value="Eukaryota"/>
</dbReference>
<gene>
    <name evidence="2" type="ORF">BRAFLDRAFT_118372</name>
</gene>
<dbReference type="EMBL" id="GG666565">
    <property type="protein sequence ID" value="EEN54658.1"/>
    <property type="molecule type" value="Genomic_DNA"/>
</dbReference>
<feature type="domain" description="Fibronectin type-III" evidence="1">
    <location>
        <begin position="2730"/>
        <end position="2831"/>
    </location>
</feature>
<protein>
    <recommendedName>
        <fullName evidence="1">Fibronectin type-III domain-containing protein</fullName>
    </recommendedName>
</protein>
<accession>C3YYL8</accession>
<reference evidence="2" key="1">
    <citation type="journal article" date="2008" name="Nature">
        <title>The amphioxus genome and the evolution of the chordate karyotype.</title>
        <authorList>
            <consortium name="US DOE Joint Genome Institute (JGI-PGF)"/>
            <person name="Putnam N.H."/>
            <person name="Butts T."/>
            <person name="Ferrier D.E.K."/>
            <person name="Furlong R.F."/>
            <person name="Hellsten U."/>
            <person name="Kawashima T."/>
            <person name="Robinson-Rechavi M."/>
            <person name="Shoguchi E."/>
            <person name="Terry A."/>
            <person name="Yu J.-K."/>
            <person name="Benito-Gutierrez E.L."/>
            <person name="Dubchak I."/>
            <person name="Garcia-Fernandez J."/>
            <person name="Gibson-Brown J.J."/>
            <person name="Grigoriev I.V."/>
            <person name="Horton A.C."/>
            <person name="de Jong P.J."/>
            <person name="Jurka J."/>
            <person name="Kapitonov V.V."/>
            <person name="Kohara Y."/>
            <person name="Kuroki Y."/>
            <person name="Lindquist E."/>
            <person name="Lucas S."/>
            <person name="Osoegawa K."/>
            <person name="Pennacchio L.A."/>
            <person name="Salamov A.A."/>
            <person name="Satou Y."/>
            <person name="Sauka-Spengler T."/>
            <person name="Schmutz J."/>
            <person name="Shin-I T."/>
            <person name="Toyoda A."/>
            <person name="Bronner-Fraser M."/>
            <person name="Fujiyama A."/>
            <person name="Holland L.Z."/>
            <person name="Holland P.W.H."/>
            <person name="Satoh N."/>
            <person name="Rokhsar D.S."/>
        </authorList>
    </citation>
    <scope>NUCLEOTIDE SEQUENCE [LARGE SCALE GENOMIC DNA]</scope>
    <source>
        <strain evidence="2">S238N-H82</strain>
        <tissue evidence="2">Testes</tissue>
    </source>
</reference>
<dbReference type="InterPro" id="IPR036116">
    <property type="entry name" value="FN3_sf"/>
</dbReference>
<dbReference type="STRING" id="7739.C3YYL8"/>
<dbReference type="InterPro" id="IPR000742">
    <property type="entry name" value="EGF"/>
</dbReference>
<evidence type="ECO:0000313" key="2">
    <source>
        <dbReference type="EMBL" id="EEN54658.1"/>
    </source>
</evidence>
<dbReference type="PROSITE" id="PS51257">
    <property type="entry name" value="PROKAR_LIPOPROTEIN"/>
    <property type="match status" value="1"/>
</dbReference>
<dbReference type="PANTHER" id="PTHR16897">
    <property type="entry name" value="OS10G0105400 PROTEIN"/>
    <property type="match status" value="1"/>
</dbReference>